<dbReference type="Proteomes" id="UP000314294">
    <property type="component" value="Unassembled WGS sequence"/>
</dbReference>
<sequence>MHGVQPEARGPVENRLTLTPGSQEQPVEITDSLWSCFKFKSLKQAHRLRAGGGSCCLSENRSRGGDARMPVRVPVAVAERELFTSKEAAVVFYGCFTLAPCAVNGESWDRRDVTRSSEDSRV</sequence>
<evidence type="ECO:0000256" key="1">
    <source>
        <dbReference type="SAM" id="MobiDB-lite"/>
    </source>
</evidence>
<dbReference type="AlphaFoldDB" id="A0A4Z2E6J1"/>
<gene>
    <name evidence="2" type="ORF">EYF80_065480</name>
</gene>
<name>A0A4Z2E6J1_9TELE</name>
<dbReference type="EMBL" id="SRLO01015496">
    <property type="protein sequence ID" value="TNN24395.1"/>
    <property type="molecule type" value="Genomic_DNA"/>
</dbReference>
<proteinExistence type="predicted"/>
<evidence type="ECO:0000313" key="3">
    <source>
        <dbReference type="Proteomes" id="UP000314294"/>
    </source>
</evidence>
<reference evidence="2 3" key="1">
    <citation type="submission" date="2019-03" db="EMBL/GenBank/DDBJ databases">
        <title>First draft genome of Liparis tanakae, snailfish: a comprehensive survey of snailfish specific genes.</title>
        <authorList>
            <person name="Kim W."/>
            <person name="Song I."/>
            <person name="Jeong J.-H."/>
            <person name="Kim D."/>
            <person name="Kim S."/>
            <person name="Ryu S."/>
            <person name="Song J.Y."/>
            <person name="Lee S.K."/>
        </authorList>
    </citation>
    <scope>NUCLEOTIDE SEQUENCE [LARGE SCALE GENOMIC DNA]</scope>
    <source>
        <tissue evidence="2">Muscle</tissue>
    </source>
</reference>
<keyword evidence="3" id="KW-1185">Reference proteome</keyword>
<accession>A0A4Z2E6J1</accession>
<organism evidence="2 3">
    <name type="scientific">Liparis tanakae</name>
    <name type="common">Tanaka's snailfish</name>
    <dbReference type="NCBI Taxonomy" id="230148"/>
    <lineage>
        <taxon>Eukaryota</taxon>
        <taxon>Metazoa</taxon>
        <taxon>Chordata</taxon>
        <taxon>Craniata</taxon>
        <taxon>Vertebrata</taxon>
        <taxon>Euteleostomi</taxon>
        <taxon>Actinopterygii</taxon>
        <taxon>Neopterygii</taxon>
        <taxon>Teleostei</taxon>
        <taxon>Neoteleostei</taxon>
        <taxon>Acanthomorphata</taxon>
        <taxon>Eupercaria</taxon>
        <taxon>Perciformes</taxon>
        <taxon>Cottioidei</taxon>
        <taxon>Cottales</taxon>
        <taxon>Liparidae</taxon>
        <taxon>Liparis</taxon>
    </lineage>
</organism>
<evidence type="ECO:0000313" key="2">
    <source>
        <dbReference type="EMBL" id="TNN24395.1"/>
    </source>
</evidence>
<protein>
    <submittedName>
        <fullName evidence="2">Uncharacterized protein</fullName>
    </submittedName>
</protein>
<comment type="caution">
    <text evidence="2">The sequence shown here is derived from an EMBL/GenBank/DDBJ whole genome shotgun (WGS) entry which is preliminary data.</text>
</comment>
<feature type="region of interest" description="Disordered" evidence="1">
    <location>
        <begin position="1"/>
        <end position="23"/>
    </location>
</feature>